<dbReference type="EMBL" id="OBKZ01000054">
    <property type="protein sequence ID" value="SOB55166.1"/>
    <property type="molecule type" value="Genomic_DNA"/>
</dbReference>
<dbReference type="AlphaFoldDB" id="A0AAX2HFE2"/>
<dbReference type="Proteomes" id="UP000219564">
    <property type="component" value="Unassembled WGS sequence"/>
</dbReference>
<reference evidence="1 2" key="1">
    <citation type="submission" date="2017-08" db="EMBL/GenBank/DDBJ databases">
        <authorList>
            <person name="Chaillou S."/>
        </authorList>
    </citation>
    <scope>NUCLEOTIDE SEQUENCE [LARGE SCALE GENOMIC DNA]</scope>
    <source>
        <strain evidence="1 2">MFPA15A1205</strain>
    </source>
</reference>
<name>A0AAX2HFE2_9PSED</name>
<accession>A0AAX2HFE2</accession>
<gene>
    <name evidence="1" type="ORF">PLUA15_70115</name>
</gene>
<organism evidence="1 2">
    <name type="scientific">Pseudomonas lundensis</name>
    <dbReference type="NCBI Taxonomy" id="86185"/>
    <lineage>
        <taxon>Bacteria</taxon>
        <taxon>Pseudomonadati</taxon>
        <taxon>Pseudomonadota</taxon>
        <taxon>Gammaproteobacteria</taxon>
        <taxon>Pseudomonadales</taxon>
        <taxon>Pseudomonadaceae</taxon>
        <taxon>Pseudomonas</taxon>
    </lineage>
</organism>
<evidence type="ECO:0000313" key="1">
    <source>
        <dbReference type="EMBL" id="SOB55166.1"/>
    </source>
</evidence>
<protein>
    <submittedName>
        <fullName evidence="1">Uncharacterized protein</fullName>
    </submittedName>
</protein>
<evidence type="ECO:0000313" key="2">
    <source>
        <dbReference type="Proteomes" id="UP000219564"/>
    </source>
</evidence>
<proteinExistence type="predicted"/>
<sequence>MAQMGNLGAFSVGVTECYGNEFIESLALKRPCFFLRTFAARGKRHFVTFWLTYCVKDSKRLCWLLFTNVNAGARNGFN</sequence>
<comment type="caution">
    <text evidence="1">The sequence shown here is derived from an EMBL/GenBank/DDBJ whole genome shotgun (WGS) entry which is preliminary data.</text>
</comment>